<dbReference type="OrthoDB" id="9764804at2"/>
<feature type="signal peptide" evidence="2">
    <location>
        <begin position="1"/>
        <end position="25"/>
    </location>
</feature>
<dbReference type="Proteomes" id="UP000198242">
    <property type="component" value="Chromosome I"/>
</dbReference>
<dbReference type="EMBL" id="LT607411">
    <property type="protein sequence ID" value="SCE97834.1"/>
    <property type="molecule type" value="Genomic_DNA"/>
</dbReference>
<organism evidence="3 4">
    <name type="scientific">Micromonospora viridifaciens</name>
    <dbReference type="NCBI Taxonomy" id="1881"/>
    <lineage>
        <taxon>Bacteria</taxon>
        <taxon>Bacillati</taxon>
        <taxon>Actinomycetota</taxon>
        <taxon>Actinomycetes</taxon>
        <taxon>Micromonosporales</taxon>
        <taxon>Micromonosporaceae</taxon>
        <taxon>Micromonospora</taxon>
    </lineage>
</organism>
<dbReference type="CDD" id="cd15482">
    <property type="entry name" value="Sialidase_non-viral"/>
    <property type="match status" value="2"/>
</dbReference>
<evidence type="ECO:0000313" key="3">
    <source>
        <dbReference type="EMBL" id="SCE97834.1"/>
    </source>
</evidence>
<evidence type="ECO:0000256" key="2">
    <source>
        <dbReference type="SAM" id="SignalP"/>
    </source>
</evidence>
<dbReference type="Gene3D" id="2.130.10.10">
    <property type="entry name" value="YVTN repeat-like/Quinoprotein amine dehydrogenase"/>
    <property type="match status" value="5"/>
</dbReference>
<feature type="region of interest" description="Disordered" evidence="1">
    <location>
        <begin position="27"/>
        <end position="60"/>
    </location>
</feature>
<dbReference type="SUPFAM" id="SSF110296">
    <property type="entry name" value="Oligoxyloglucan reducing end-specific cellobiohydrolase"/>
    <property type="match status" value="2"/>
</dbReference>
<protein>
    <recommendedName>
        <fullName evidence="5">BNR/Asp-box repeat-containing protein</fullName>
    </recommendedName>
</protein>
<dbReference type="SUPFAM" id="SSF50939">
    <property type="entry name" value="Sialidases"/>
    <property type="match status" value="1"/>
</dbReference>
<evidence type="ECO:0000256" key="1">
    <source>
        <dbReference type="SAM" id="MobiDB-lite"/>
    </source>
</evidence>
<proteinExistence type="predicted"/>
<keyword evidence="4" id="KW-1185">Reference proteome</keyword>
<evidence type="ECO:0000313" key="4">
    <source>
        <dbReference type="Proteomes" id="UP000198242"/>
    </source>
</evidence>
<gene>
    <name evidence="3" type="ORF">GA0074695_2626</name>
</gene>
<dbReference type="RefSeq" id="WP_089006488.1">
    <property type="nucleotide sequence ID" value="NZ_LT607411.1"/>
</dbReference>
<feature type="chain" id="PRO_5008707082" description="BNR/Asp-box repeat-containing protein" evidence="2">
    <location>
        <begin position="26"/>
        <end position="812"/>
    </location>
</feature>
<dbReference type="GO" id="GO:0010411">
    <property type="term" value="P:xyloglucan metabolic process"/>
    <property type="evidence" value="ECO:0007669"/>
    <property type="project" value="TreeGrafter"/>
</dbReference>
<feature type="compositionally biased region" description="Low complexity" evidence="1">
    <location>
        <begin position="27"/>
        <end position="39"/>
    </location>
</feature>
<dbReference type="PANTHER" id="PTHR43739">
    <property type="entry name" value="XYLOGLUCANASE (EUROFUNG)"/>
    <property type="match status" value="1"/>
</dbReference>
<accession>A0A1C4WNU0</accession>
<reference evidence="4" key="1">
    <citation type="submission" date="2016-06" db="EMBL/GenBank/DDBJ databases">
        <authorList>
            <person name="Varghese N."/>
            <person name="Submissions Spin"/>
        </authorList>
    </citation>
    <scope>NUCLEOTIDE SEQUENCE [LARGE SCALE GENOMIC DNA]</scope>
    <source>
        <strain evidence="4">DSM 43909</strain>
    </source>
</reference>
<dbReference type="AlphaFoldDB" id="A0A1C4WNU0"/>
<name>A0A1C4WNU0_MICVI</name>
<dbReference type="InterPro" id="IPR015943">
    <property type="entry name" value="WD40/YVTN_repeat-like_dom_sf"/>
</dbReference>
<dbReference type="PANTHER" id="PTHR43739:SF5">
    <property type="entry name" value="EXO-ALPHA-SIALIDASE"/>
    <property type="match status" value="1"/>
</dbReference>
<dbReference type="InterPro" id="IPR052025">
    <property type="entry name" value="Xyloglucanase_GH74"/>
</dbReference>
<dbReference type="InterPro" id="IPR036278">
    <property type="entry name" value="Sialidase_sf"/>
</dbReference>
<evidence type="ECO:0008006" key="5">
    <source>
        <dbReference type="Google" id="ProtNLM"/>
    </source>
</evidence>
<keyword evidence="2" id="KW-0732">Signal</keyword>
<sequence length="812" mass="84132">MSTSRLRRALGALLALGLTGGAVPAASAGAAGTAGSSDSQWTDSSGLPTDAHGHHPDGVTVPPTAGEATAAVTSTAAAWSLLGPPGGDIYDTAVSTVDPKIVLAGYAPGGSLNGGLYRSGDGGTTWSEVPALHGRSVFAIEFAAGGTAYAGTQDSVWRSNDGGLTWVASNLNIGLNDQVLSIAVDPVNPSVLWAGIGNALGSQKVNVMRSADGGTTWTNRTPPMGAAQSGRAVAIDPNDPNTVIVAFDAGQVWVTRDSGVSWTNRSAGLPASPLFDIGYDGTRLLVGGGQLFNNQYLGLYQSTDLGVTWTPLHNSSWPIPVVHGIAVDPHDPDTILVTTAGTGVHRTTDGGATWEIGVGGTSALSGRSIHFVPGNSREVFLGSDTRAVFRSTDGGASFVQSSNGIAEIDLRSVHVNPRDPDEIAIAFQGQNTGGVYSTVDGGANWKLEPVPPTRYGAVRFAPDGTLYALSTGPSTVAQEGLYRRGGDGSWSVLGPDQGSYYESDLTTILFSRTNPDLILLTGADFGYAGNEATIWRTLDRGQTWAKVYEGPSGQAALDIEIVENGADEEMIATINDRSGAYASSVLRSEDGGTSWFTSMIGLSGRYMNPYLCVSSHDPYVVYLAAWLTFSSTGVYRSLDGGVTWESTGWTSNGGVADLACDPADGRTVYMSLSADPRVVRSVDAGTTFAPFESGIEGVRQPRTLAFAGASRLLLATAKGSYATNLDRDVITVGASVRRNRGQLVVDLTWQGATSADVDIYRDGTLVGTVPNGGAHTDPIGVHGRGTVTYQVCRADSSTCSAKTTVAYGGPPA</sequence>